<dbReference type="GeneID" id="63860891"/>
<proteinExistence type="predicted"/>
<dbReference type="OrthoDB" id="4236763at2759"/>
<accession>A0A8G1RZ37</accession>
<name>A0A8G1RZ37_9EURO</name>
<gene>
    <name evidence="2" type="ORF">BO72DRAFT_44338</name>
</gene>
<protein>
    <submittedName>
        <fullName evidence="2">Uncharacterized protein</fullName>
    </submittedName>
</protein>
<feature type="region of interest" description="Disordered" evidence="1">
    <location>
        <begin position="1"/>
        <end position="36"/>
    </location>
</feature>
<evidence type="ECO:0000313" key="2">
    <source>
        <dbReference type="EMBL" id="RAK79431.1"/>
    </source>
</evidence>
<sequence>MSVIRSATRPGETKRIKPVETTTRYRPAPPNRMHQNCRIPYTNAHQRISTVTYTNIFQTFIWTKNVRNNRRKENDK</sequence>
<dbReference type="RefSeq" id="XP_040803441.1">
    <property type="nucleotide sequence ID" value="XM_040943558.1"/>
</dbReference>
<dbReference type="Proteomes" id="UP000249789">
    <property type="component" value="Unassembled WGS sequence"/>
</dbReference>
<dbReference type="AlphaFoldDB" id="A0A8G1RZ37"/>
<evidence type="ECO:0000256" key="1">
    <source>
        <dbReference type="SAM" id="MobiDB-lite"/>
    </source>
</evidence>
<keyword evidence="3" id="KW-1185">Reference proteome</keyword>
<evidence type="ECO:0000313" key="3">
    <source>
        <dbReference type="Proteomes" id="UP000249789"/>
    </source>
</evidence>
<dbReference type="VEuPathDB" id="FungiDB:BO72DRAFT_44338"/>
<dbReference type="EMBL" id="KZ824633">
    <property type="protein sequence ID" value="RAK79431.1"/>
    <property type="molecule type" value="Genomic_DNA"/>
</dbReference>
<organism evidence="2 3">
    <name type="scientific">Aspergillus fijiensis CBS 313.89</name>
    <dbReference type="NCBI Taxonomy" id="1448319"/>
    <lineage>
        <taxon>Eukaryota</taxon>
        <taxon>Fungi</taxon>
        <taxon>Dikarya</taxon>
        <taxon>Ascomycota</taxon>
        <taxon>Pezizomycotina</taxon>
        <taxon>Eurotiomycetes</taxon>
        <taxon>Eurotiomycetidae</taxon>
        <taxon>Eurotiales</taxon>
        <taxon>Aspergillaceae</taxon>
        <taxon>Aspergillus</taxon>
    </lineage>
</organism>
<reference evidence="2 3" key="1">
    <citation type="submission" date="2018-02" db="EMBL/GenBank/DDBJ databases">
        <title>The genomes of Aspergillus section Nigri reveals drivers in fungal speciation.</title>
        <authorList>
            <consortium name="DOE Joint Genome Institute"/>
            <person name="Vesth T.C."/>
            <person name="Nybo J."/>
            <person name="Theobald S."/>
            <person name="Brandl J."/>
            <person name="Frisvad J.C."/>
            <person name="Nielsen K.F."/>
            <person name="Lyhne E.K."/>
            <person name="Kogle M.E."/>
            <person name="Kuo A."/>
            <person name="Riley R."/>
            <person name="Clum A."/>
            <person name="Nolan M."/>
            <person name="Lipzen A."/>
            <person name="Salamov A."/>
            <person name="Henrissat B."/>
            <person name="Wiebenga A."/>
            <person name="De vries R.P."/>
            <person name="Grigoriev I.V."/>
            <person name="Mortensen U.H."/>
            <person name="Andersen M.R."/>
            <person name="Baker S.E."/>
        </authorList>
    </citation>
    <scope>NUCLEOTIDE SEQUENCE [LARGE SCALE GENOMIC DNA]</scope>
    <source>
        <strain evidence="2 3">CBS 313.89</strain>
    </source>
</reference>